<sequence length="72" mass="7485">MKFTFLATVVTAAAGAVSGVSATCYGTGETWGNQDVALNAIRHLCDTFFPGTYGPSGSVSTYRDKCINGNSK</sequence>
<feature type="signal peptide" evidence="1">
    <location>
        <begin position="1"/>
        <end position="22"/>
    </location>
</feature>
<comment type="caution">
    <text evidence="2">The sequence shown here is derived from an EMBL/GenBank/DDBJ whole genome shotgun (WGS) entry which is preliminary data.</text>
</comment>
<evidence type="ECO:0000313" key="3">
    <source>
        <dbReference type="Proteomes" id="UP001303647"/>
    </source>
</evidence>
<keyword evidence="1" id="KW-0732">Signal</keyword>
<keyword evidence="3" id="KW-1185">Reference proteome</keyword>
<name>A0AAN7CMP9_9PEZI</name>
<accession>A0AAN7CMP9</accession>
<feature type="chain" id="PRO_5042908316" evidence="1">
    <location>
        <begin position="23"/>
        <end position="72"/>
    </location>
</feature>
<dbReference type="AlphaFoldDB" id="A0AAN7CMP9"/>
<dbReference type="EMBL" id="MU857731">
    <property type="protein sequence ID" value="KAK4244600.1"/>
    <property type="molecule type" value="Genomic_DNA"/>
</dbReference>
<dbReference type="Proteomes" id="UP001303647">
    <property type="component" value="Unassembled WGS sequence"/>
</dbReference>
<gene>
    <name evidence="2" type="ORF">C7999DRAFT_35028</name>
</gene>
<proteinExistence type="predicted"/>
<protein>
    <submittedName>
        <fullName evidence="2">Uncharacterized protein</fullName>
    </submittedName>
</protein>
<reference evidence="2" key="1">
    <citation type="journal article" date="2023" name="Mol. Phylogenet. Evol.">
        <title>Genome-scale phylogeny and comparative genomics of the fungal order Sordariales.</title>
        <authorList>
            <person name="Hensen N."/>
            <person name="Bonometti L."/>
            <person name="Westerberg I."/>
            <person name="Brannstrom I.O."/>
            <person name="Guillou S."/>
            <person name="Cros-Aarteil S."/>
            <person name="Calhoun S."/>
            <person name="Haridas S."/>
            <person name="Kuo A."/>
            <person name="Mondo S."/>
            <person name="Pangilinan J."/>
            <person name="Riley R."/>
            <person name="LaButti K."/>
            <person name="Andreopoulos B."/>
            <person name="Lipzen A."/>
            <person name="Chen C."/>
            <person name="Yan M."/>
            <person name="Daum C."/>
            <person name="Ng V."/>
            <person name="Clum A."/>
            <person name="Steindorff A."/>
            <person name="Ohm R.A."/>
            <person name="Martin F."/>
            <person name="Silar P."/>
            <person name="Natvig D.O."/>
            <person name="Lalanne C."/>
            <person name="Gautier V."/>
            <person name="Ament-Velasquez S.L."/>
            <person name="Kruys A."/>
            <person name="Hutchinson M.I."/>
            <person name="Powell A.J."/>
            <person name="Barry K."/>
            <person name="Miller A.N."/>
            <person name="Grigoriev I.V."/>
            <person name="Debuchy R."/>
            <person name="Gladieux P."/>
            <person name="Hiltunen Thoren M."/>
            <person name="Johannesson H."/>
        </authorList>
    </citation>
    <scope>NUCLEOTIDE SEQUENCE</scope>
    <source>
        <strain evidence="2">CBS 359.72</strain>
    </source>
</reference>
<evidence type="ECO:0000256" key="1">
    <source>
        <dbReference type="SAM" id="SignalP"/>
    </source>
</evidence>
<evidence type="ECO:0000313" key="2">
    <source>
        <dbReference type="EMBL" id="KAK4244600.1"/>
    </source>
</evidence>
<organism evidence="2 3">
    <name type="scientific">Corynascus novoguineensis</name>
    <dbReference type="NCBI Taxonomy" id="1126955"/>
    <lineage>
        <taxon>Eukaryota</taxon>
        <taxon>Fungi</taxon>
        <taxon>Dikarya</taxon>
        <taxon>Ascomycota</taxon>
        <taxon>Pezizomycotina</taxon>
        <taxon>Sordariomycetes</taxon>
        <taxon>Sordariomycetidae</taxon>
        <taxon>Sordariales</taxon>
        <taxon>Chaetomiaceae</taxon>
        <taxon>Corynascus</taxon>
    </lineage>
</organism>
<reference evidence="2" key="2">
    <citation type="submission" date="2023-05" db="EMBL/GenBank/DDBJ databases">
        <authorList>
            <consortium name="Lawrence Berkeley National Laboratory"/>
            <person name="Steindorff A."/>
            <person name="Hensen N."/>
            <person name="Bonometti L."/>
            <person name="Westerberg I."/>
            <person name="Brannstrom I.O."/>
            <person name="Guillou S."/>
            <person name="Cros-Aarteil S."/>
            <person name="Calhoun S."/>
            <person name="Haridas S."/>
            <person name="Kuo A."/>
            <person name="Mondo S."/>
            <person name="Pangilinan J."/>
            <person name="Riley R."/>
            <person name="Labutti K."/>
            <person name="Andreopoulos B."/>
            <person name="Lipzen A."/>
            <person name="Chen C."/>
            <person name="Yanf M."/>
            <person name="Daum C."/>
            <person name="Ng V."/>
            <person name="Clum A."/>
            <person name="Ohm R."/>
            <person name="Martin F."/>
            <person name="Silar P."/>
            <person name="Natvig D."/>
            <person name="Lalanne C."/>
            <person name="Gautier V."/>
            <person name="Ament-Velasquez S.L."/>
            <person name="Kruys A."/>
            <person name="Hutchinson M.I."/>
            <person name="Powell A.J."/>
            <person name="Barry K."/>
            <person name="Miller A.N."/>
            <person name="Grigoriev I.V."/>
            <person name="Debuchy R."/>
            <person name="Gladieux P."/>
            <person name="Thoren M.H."/>
            <person name="Johannesson H."/>
        </authorList>
    </citation>
    <scope>NUCLEOTIDE SEQUENCE</scope>
    <source>
        <strain evidence="2">CBS 359.72</strain>
    </source>
</reference>